<dbReference type="STRING" id="1123402.SAMN02583745_02713"/>
<evidence type="ECO:0000259" key="1">
    <source>
        <dbReference type="PROSITE" id="PS50994"/>
    </source>
</evidence>
<dbReference type="SUPFAM" id="SSF53098">
    <property type="entry name" value="Ribonuclease H-like"/>
    <property type="match status" value="1"/>
</dbReference>
<dbReference type="GO" id="GO:0015074">
    <property type="term" value="P:DNA integration"/>
    <property type="evidence" value="ECO:0007669"/>
    <property type="project" value="InterPro"/>
</dbReference>
<dbReference type="OrthoDB" id="9810995at2"/>
<dbReference type="Proteomes" id="UP000242642">
    <property type="component" value="Unassembled WGS sequence"/>
</dbReference>
<proteinExistence type="predicted"/>
<dbReference type="Gene3D" id="3.30.420.10">
    <property type="entry name" value="Ribonuclease H-like superfamily/Ribonuclease H"/>
    <property type="match status" value="1"/>
</dbReference>
<accession>A0A1I0FEV9</accession>
<dbReference type="InterPro" id="IPR012337">
    <property type="entry name" value="RNaseH-like_sf"/>
</dbReference>
<keyword evidence="3" id="KW-1185">Reference proteome</keyword>
<dbReference type="InterPro" id="IPR036397">
    <property type="entry name" value="RNaseH_sf"/>
</dbReference>
<gene>
    <name evidence="2" type="ORF">SAMN02583745_02713</name>
</gene>
<dbReference type="PANTHER" id="PTHR46889:SF4">
    <property type="entry name" value="TRANSPOSASE INSO FOR INSERTION SEQUENCE ELEMENT IS911B-RELATED"/>
    <property type="match status" value="1"/>
</dbReference>
<dbReference type="GO" id="GO:0003676">
    <property type="term" value="F:nucleic acid binding"/>
    <property type="evidence" value="ECO:0007669"/>
    <property type="project" value="InterPro"/>
</dbReference>
<dbReference type="InterPro" id="IPR050900">
    <property type="entry name" value="Transposase_IS3/IS150/IS904"/>
</dbReference>
<dbReference type="AlphaFoldDB" id="A0A1I0FEV9"/>
<name>A0A1I0FEV9_9GAMM</name>
<dbReference type="PROSITE" id="PS50994">
    <property type="entry name" value="INTEGRASE"/>
    <property type="match status" value="1"/>
</dbReference>
<organism evidence="2 3">
    <name type="scientific">Thorsellia anophelis DSM 18579</name>
    <dbReference type="NCBI Taxonomy" id="1123402"/>
    <lineage>
        <taxon>Bacteria</taxon>
        <taxon>Pseudomonadati</taxon>
        <taxon>Pseudomonadota</taxon>
        <taxon>Gammaproteobacteria</taxon>
        <taxon>Enterobacterales</taxon>
        <taxon>Thorselliaceae</taxon>
        <taxon>Thorsellia</taxon>
    </lineage>
</organism>
<evidence type="ECO:0000313" key="3">
    <source>
        <dbReference type="Proteomes" id="UP000242642"/>
    </source>
</evidence>
<dbReference type="InterPro" id="IPR001584">
    <property type="entry name" value="Integrase_cat-core"/>
</dbReference>
<dbReference type="RefSeq" id="WP_143047664.1">
    <property type="nucleotide sequence ID" value="NZ_FOHV01000039.1"/>
</dbReference>
<protein>
    <submittedName>
        <fullName evidence="2">Integrase core domain-containing protein</fullName>
    </submittedName>
</protein>
<dbReference type="PANTHER" id="PTHR46889">
    <property type="entry name" value="TRANSPOSASE INSF FOR INSERTION SEQUENCE IS3B-RELATED"/>
    <property type="match status" value="1"/>
</dbReference>
<evidence type="ECO:0000313" key="2">
    <source>
        <dbReference type="EMBL" id="SET55736.1"/>
    </source>
</evidence>
<dbReference type="Pfam" id="PF13683">
    <property type="entry name" value="rve_3"/>
    <property type="match status" value="1"/>
</dbReference>
<reference evidence="3" key="1">
    <citation type="submission" date="2016-10" db="EMBL/GenBank/DDBJ databases">
        <authorList>
            <person name="Varghese N."/>
            <person name="Submissions S."/>
        </authorList>
    </citation>
    <scope>NUCLEOTIDE SEQUENCE [LARGE SCALE GENOMIC DNA]</scope>
    <source>
        <strain evidence="3">DSM 18579</strain>
    </source>
</reference>
<sequence length="102" mass="11964">TGLIFHSDQGTQYTSKALRSHLKDKGITQSMSRRGNCWDNAVQERFFRNIKFEYLDDLSFINHQAVDDAVGRYIRYYNNIRINSAIGYMTPLQKRRELLKTG</sequence>
<dbReference type="EMBL" id="FOHV01000039">
    <property type="protein sequence ID" value="SET55736.1"/>
    <property type="molecule type" value="Genomic_DNA"/>
</dbReference>
<feature type="domain" description="Integrase catalytic" evidence="1">
    <location>
        <begin position="1"/>
        <end position="99"/>
    </location>
</feature>
<feature type="non-terminal residue" evidence="2">
    <location>
        <position position="1"/>
    </location>
</feature>